<name>A0A8J2P618_9HEXA</name>
<comment type="caution">
    <text evidence="2">The sequence shown here is derived from an EMBL/GenBank/DDBJ whole genome shotgun (WGS) entry which is preliminary data.</text>
</comment>
<evidence type="ECO:0000313" key="3">
    <source>
        <dbReference type="Proteomes" id="UP000708208"/>
    </source>
</evidence>
<evidence type="ECO:0000256" key="1">
    <source>
        <dbReference type="SAM" id="MobiDB-lite"/>
    </source>
</evidence>
<reference evidence="2" key="1">
    <citation type="submission" date="2021-06" db="EMBL/GenBank/DDBJ databases">
        <authorList>
            <person name="Hodson N. C."/>
            <person name="Mongue J. A."/>
            <person name="Jaron S. K."/>
        </authorList>
    </citation>
    <scope>NUCLEOTIDE SEQUENCE</scope>
</reference>
<dbReference type="AlphaFoldDB" id="A0A8J2P618"/>
<dbReference type="EMBL" id="CAJVCH010231493">
    <property type="protein sequence ID" value="CAG7732439.1"/>
    <property type="molecule type" value="Genomic_DNA"/>
</dbReference>
<dbReference type="Proteomes" id="UP000708208">
    <property type="component" value="Unassembled WGS sequence"/>
</dbReference>
<gene>
    <name evidence="2" type="ORF">AFUS01_LOCUS20958</name>
</gene>
<feature type="compositionally biased region" description="Gly residues" evidence="1">
    <location>
        <begin position="20"/>
        <end position="32"/>
    </location>
</feature>
<evidence type="ECO:0000313" key="2">
    <source>
        <dbReference type="EMBL" id="CAG7732439.1"/>
    </source>
</evidence>
<accession>A0A8J2P618</accession>
<proteinExistence type="predicted"/>
<organism evidence="2 3">
    <name type="scientific">Allacma fusca</name>
    <dbReference type="NCBI Taxonomy" id="39272"/>
    <lineage>
        <taxon>Eukaryota</taxon>
        <taxon>Metazoa</taxon>
        <taxon>Ecdysozoa</taxon>
        <taxon>Arthropoda</taxon>
        <taxon>Hexapoda</taxon>
        <taxon>Collembola</taxon>
        <taxon>Symphypleona</taxon>
        <taxon>Sminthuridae</taxon>
        <taxon>Allacma</taxon>
    </lineage>
</organism>
<feature type="compositionally biased region" description="Gly residues" evidence="1">
    <location>
        <begin position="1"/>
        <end position="13"/>
    </location>
</feature>
<protein>
    <submittedName>
        <fullName evidence="2">Uncharacterized protein</fullName>
    </submittedName>
</protein>
<feature type="region of interest" description="Disordered" evidence="1">
    <location>
        <begin position="1"/>
        <end position="46"/>
    </location>
</feature>
<sequence length="46" mass="4183">AGGVGGTTAGGGDESVTLGADGGGHLGRGGCGRIAMVRGTSRPGEL</sequence>
<keyword evidence="3" id="KW-1185">Reference proteome</keyword>
<feature type="non-terminal residue" evidence="2">
    <location>
        <position position="1"/>
    </location>
</feature>